<gene>
    <name evidence="4" type="primary">ssb</name>
    <name evidence="4" type="ORF">KTN04_12630</name>
</gene>
<dbReference type="RefSeq" id="WP_217335592.1">
    <property type="nucleotide sequence ID" value="NZ_JAHQZT010000017.1"/>
</dbReference>
<keyword evidence="1 2" id="KW-0238">DNA-binding</keyword>
<evidence type="ECO:0000313" key="5">
    <source>
        <dbReference type="Proteomes" id="UP000755551"/>
    </source>
</evidence>
<protein>
    <recommendedName>
        <fullName evidence="1 2">Single-stranded DNA-binding protein</fullName>
        <shortName evidence="1">SSB</shortName>
    </recommendedName>
</protein>
<sequence length="166" mass="19047">MAQGVNRVILIGRCGQDPQIKTLQGGQKVVNISLATSESWMDRQTNERKERTEWHRVVIFGQLADIAAQHLQKGRQIYLEGSLRTRSWTDNNGNQHYMTEVVAKIMQILDSNQGNLEKKQYGNIDNNSTSISSDDKYIKNQYIEEENNQSRSKNSLDSDDPLYIPF</sequence>
<comment type="subunit">
    <text evidence="1">Homotetramer.</text>
</comment>
<dbReference type="HAMAP" id="MF_00984">
    <property type="entry name" value="SSB"/>
    <property type="match status" value="1"/>
</dbReference>
<dbReference type="InterPro" id="IPR000424">
    <property type="entry name" value="Primosome_PriB/ssb"/>
</dbReference>
<dbReference type="EMBL" id="JAHQZT010000017">
    <property type="protein sequence ID" value="MBV0934185.1"/>
    <property type="molecule type" value="Genomic_DNA"/>
</dbReference>
<dbReference type="Pfam" id="PF00436">
    <property type="entry name" value="SSB"/>
    <property type="match status" value="1"/>
</dbReference>
<dbReference type="Proteomes" id="UP000755551">
    <property type="component" value="Unassembled WGS sequence"/>
</dbReference>
<accession>A0ABS6MDF3</accession>
<dbReference type="InterPro" id="IPR011344">
    <property type="entry name" value="ssDNA-bd"/>
</dbReference>
<comment type="caution">
    <text evidence="1">Lacks conserved residue(s) required for the propagation of feature annotation.</text>
</comment>
<keyword evidence="5" id="KW-1185">Reference proteome</keyword>
<dbReference type="PANTHER" id="PTHR10302:SF27">
    <property type="entry name" value="SINGLE-STRANDED DNA-BINDING PROTEIN"/>
    <property type="match status" value="1"/>
</dbReference>
<dbReference type="CDD" id="cd04496">
    <property type="entry name" value="SSB_OBF"/>
    <property type="match status" value="1"/>
</dbReference>
<dbReference type="PANTHER" id="PTHR10302">
    <property type="entry name" value="SINGLE-STRANDED DNA-BINDING PROTEIN"/>
    <property type="match status" value="1"/>
</dbReference>
<feature type="region of interest" description="Disordered" evidence="3">
    <location>
        <begin position="145"/>
        <end position="166"/>
    </location>
</feature>
<dbReference type="PIRSF" id="PIRSF002070">
    <property type="entry name" value="SSB"/>
    <property type="match status" value="1"/>
</dbReference>
<comment type="caution">
    <text evidence="4">The sequence shown here is derived from an EMBL/GenBank/DDBJ whole genome shotgun (WGS) entry which is preliminary data.</text>
</comment>
<evidence type="ECO:0000313" key="4">
    <source>
        <dbReference type="EMBL" id="MBV0934185.1"/>
    </source>
</evidence>
<proteinExistence type="inferred from homology"/>
<evidence type="ECO:0000256" key="2">
    <source>
        <dbReference type="PIRNR" id="PIRNR002070"/>
    </source>
</evidence>
<dbReference type="NCBIfam" id="TIGR00621">
    <property type="entry name" value="ssb"/>
    <property type="match status" value="1"/>
</dbReference>
<evidence type="ECO:0000256" key="3">
    <source>
        <dbReference type="SAM" id="MobiDB-lite"/>
    </source>
</evidence>
<evidence type="ECO:0000256" key="1">
    <source>
        <dbReference type="HAMAP-Rule" id="MF_00984"/>
    </source>
</evidence>
<dbReference type="GO" id="GO:0003677">
    <property type="term" value="F:DNA binding"/>
    <property type="evidence" value="ECO:0007669"/>
    <property type="project" value="UniProtKB-KW"/>
</dbReference>
<organism evidence="4 5">
    <name type="scientific">Marinobacterium weihaiense</name>
    <dbReference type="NCBI Taxonomy" id="2851016"/>
    <lineage>
        <taxon>Bacteria</taxon>
        <taxon>Pseudomonadati</taxon>
        <taxon>Pseudomonadota</taxon>
        <taxon>Gammaproteobacteria</taxon>
        <taxon>Oceanospirillales</taxon>
        <taxon>Oceanospirillaceae</taxon>
        <taxon>Marinobacterium</taxon>
    </lineage>
</organism>
<feature type="DNA-binding region" evidence="1">
    <location>
        <begin position="54"/>
        <end position="60"/>
    </location>
</feature>
<reference evidence="4 5" key="1">
    <citation type="submission" date="2021-06" db="EMBL/GenBank/DDBJ databases">
        <title>Bacterium isolated from marine sediment.</title>
        <authorList>
            <person name="Zhu K.-L."/>
            <person name="Du Z.-J."/>
            <person name="Liang Q.-Y."/>
        </authorList>
    </citation>
    <scope>NUCLEOTIDE SEQUENCE [LARGE SCALE GENOMIC DNA]</scope>
    <source>
        <strain evidence="4 5">A346</strain>
    </source>
</reference>
<name>A0ABS6MDF3_9GAMM</name>
<dbReference type="PROSITE" id="PS50935">
    <property type="entry name" value="SSB"/>
    <property type="match status" value="1"/>
</dbReference>